<feature type="binding site" evidence="14">
    <location>
        <position position="118"/>
    </location>
    <ligand>
        <name>[4Fe-4S] cluster</name>
        <dbReference type="ChEBI" id="CHEBI:49883"/>
    </ligand>
</feature>
<keyword evidence="6 14" id="KW-0411">Iron-sulfur</keyword>
<dbReference type="PANTHER" id="PTHR46482">
    <property type="entry name" value="5'-ADENYLYLSULFATE REDUCTASE 3, CHLOROPLASTIC"/>
    <property type="match status" value="1"/>
</dbReference>
<evidence type="ECO:0000256" key="7">
    <source>
        <dbReference type="ARBA" id="ARBA00024298"/>
    </source>
</evidence>
<gene>
    <name evidence="14" type="primary">cysH</name>
    <name evidence="16" type="ORF">SAMN05421738_10658</name>
</gene>
<evidence type="ECO:0000313" key="17">
    <source>
        <dbReference type="Proteomes" id="UP000199149"/>
    </source>
</evidence>
<organism evidence="16 17">
    <name type="scientific">Algoriella xinjiangensis</name>
    <dbReference type="NCBI Taxonomy" id="684065"/>
    <lineage>
        <taxon>Bacteria</taxon>
        <taxon>Pseudomonadati</taxon>
        <taxon>Bacteroidota</taxon>
        <taxon>Flavobacteriia</taxon>
        <taxon>Flavobacteriales</taxon>
        <taxon>Weeksellaceae</taxon>
        <taxon>Algoriella</taxon>
    </lineage>
</organism>
<dbReference type="Proteomes" id="UP000199149">
    <property type="component" value="Unassembled WGS sequence"/>
</dbReference>
<keyword evidence="4 14" id="KW-0560">Oxidoreductase</keyword>
<dbReference type="GO" id="GO:0043866">
    <property type="term" value="F:adenylyl-sulfate reductase (thioredoxin) activity"/>
    <property type="evidence" value="ECO:0007669"/>
    <property type="project" value="UniProtKB-EC"/>
</dbReference>
<evidence type="ECO:0000256" key="11">
    <source>
        <dbReference type="ARBA" id="ARBA00030894"/>
    </source>
</evidence>
<feature type="domain" description="Phosphoadenosine phosphosulphate reductase" evidence="15">
    <location>
        <begin position="31"/>
        <end position="207"/>
    </location>
</feature>
<dbReference type="EC" id="1.8.4.10" evidence="9 14"/>
<dbReference type="Gene3D" id="3.40.50.620">
    <property type="entry name" value="HUPs"/>
    <property type="match status" value="1"/>
</dbReference>
<evidence type="ECO:0000313" key="16">
    <source>
        <dbReference type="EMBL" id="SFN06532.1"/>
    </source>
</evidence>
<comment type="catalytic activity">
    <reaction evidence="13 14">
        <text>[thioredoxin]-disulfide + sulfite + AMP + 2 H(+) = adenosine 5'-phosphosulfate + [thioredoxin]-dithiol</text>
        <dbReference type="Rhea" id="RHEA:21976"/>
        <dbReference type="Rhea" id="RHEA-COMP:10698"/>
        <dbReference type="Rhea" id="RHEA-COMP:10700"/>
        <dbReference type="ChEBI" id="CHEBI:15378"/>
        <dbReference type="ChEBI" id="CHEBI:17359"/>
        <dbReference type="ChEBI" id="CHEBI:29950"/>
        <dbReference type="ChEBI" id="CHEBI:50058"/>
        <dbReference type="ChEBI" id="CHEBI:58243"/>
        <dbReference type="ChEBI" id="CHEBI:456215"/>
        <dbReference type="EC" id="1.8.4.10"/>
    </reaction>
</comment>
<evidence type="ECO:0000256" key="9">
    <source>
        <dbReference type="ARBA" id="ARBA00024386"/>
    </source>
</evidence>
<comment type="function">
    <text evidence="7 14">Catalyzes the formation of sulfite from adenosine 5'-phosphosulfate (APS) using thioredoxin as an electron donor.</text>
</comment>
<dbReference type="PIRSF" id="PIRSF000857">
    <property type="entry name" value="PAPS_reductase"/>
    <property type="match status" value="1"/>
</dbReference>
<evidence type="ECO:0000256" key="8">
    <source>
        <dbReference type="ARBA" id="ARBA00024327"/>
    </source>
</evidence>
<evidence type="ECO:0000256" key="13">
    <source>
        <dbReference type="ARBA" id="ARBA00048441"/>
    </source>
</evidence>
<dbReference type="OrthoDB" id="9794018at2"/>
<dbReference type="RefSeq" id="WP_092907858.1">
    <property type="nucleotide sequence ID" value="NZ_FOUZ01000006.1"/>
</dbReference>
<accession>A0A1I4VZ54</accession>
<dbReference type="HAMAP" id="MF_00063">
    <property type="entry name" value="CysH"/>
    <property type="match status" value="1"/>
</dbReference>
<evidence type="ECO:0000256" key="14">
    <source>
        <dbReference type="HAMAP-Rule" id="MF_00063"/>
    </source>
</evidence>
<dbReference type="GO" id="GO:0004604">
    <property type="term" value="F:phosphoadenylyl-sulfate reductase (thioredoxin) activity"/>
    <property type="evidence" value="ECO:0007669"/>
    <property type="project" value="UniProtKB-UniRule"/>
</dbReference>
<evidence type="ECO:0000256" key="3">
    <source>
        <dbReference type="ARBA" id="ARBA00022723"/>
    </source>
</evidence>
<dbReference type="EMBL" id="FOUZ01000006">
    <property type="protein sequence ID" value="SFN06532.1"/>
    <property type="molecule type" value="Genomic_DNA"/>
</dbReference>
<keyword evidence="5 14" id="KW-0408">Iron</keyword>
<evidence type="ECO:0000256" key="5">
    <source>
        <dbReference type="ARBA" id="ARBA00023004"/>
    </source>
</evidence>
<dbReference type="GO" id="GO:0005737">
    <property type="term" value="C:cytoplasm"/>
    <property type="evidence" value="ECO:0007669"/>
    <property type="project" value="UniProtKB-SubCell"/>
</dbReference>
<dbReference type="GO" id="GO:0046872">
    <property type="term" value="F:metal ion binding"/>
    <property type="evidence" value="ECO:0007669"/>
    <property type="project" value="UniProtKB-KW"/>
</dbReference>
<keyword evidence="3 14" id="KW-0479">Metal-binding</keyword>
<dbReference type="GO" id="GO:0019379">
    <property type="term" value="P:sulfate assimilation, phosphoadenylyl sulfate reduction by phosphoadenylyl-sulfate reductase (thioredoxin)"/>
    <property type="evidence" value="ECO:0007669"/>
    <property type="project" value="UniProtKB-UniRule"/>
</dbReference>
<protein>
    <recommendedName>
        <fullName evidence="10 14">Adenosine 5'-phosphosulfate reductase</fullName>
        <shortName evidence="14">APS reductase</shortName>
        <ecNumber evidence="9 14">1.8.4.10</ecNumber>
    </recommendedName>
    <alternativeName>
        <fullName evidence="12 14">5'-adenylylsulfate reductase</fullName>
    </alternativeName>
    <alternativeName>
        <fullName evidence="11 14">Thioredoxin-dependent 5'-adenylylsulfate reductase</fullName>
    </alternativeName>
</protein>
<dbReference type="InterPro" id="IPR004511">
    <property type="entry name" value="PAPS/APS_Rdtase"/>
</dbReference>
<evidence type="ECO:0000256" key="6">
    <source>
        <dbReference type="ARBA" id="ARBA00023014"/>
    </source>
</evidence>
<comment type="cofactor">
    <cofactor evidence="14">
        <name>[4Fe-4S] cluster</name>
        <dbReference type="ChEBI" id="CHEBI:49883"/>
    </cofactor>
    <text evidence="14">Binds 1 [4Fe-4S] cluster per subunit.</text>
</comment>
<feature type="binding site" evidence="14">
    <location>
        <position position="119"/>
    </location>
    <ligand>
        <name>[4Fe-4S] cluster</name>
        <dbReference type="ChEBI" id="CHEBI:49883"/>
    </ligand>
</feature>
<feature type="active site" description="Nucleophile; cysteine thiosulfonate intermediate" evidence="14">
    <location>
        <position position="229"/>
    </location>
</feature>
<proteinExistence type="inferred from homology"/>
<dbReference type="GO" id="GO:0051539">
    <property type="term" value="F:4 iron, 4 sulfur cluster binding"/>
    <property type="evidence" value="ECO:0007669"/>
    <property type="project" value="UniProtKB-UniRule"/>
</dbReference>
<dbReference type="PANTHER" id="PTHR46482:SF9">
    <property type="entry name" value="5'-ADENYLYLSULFATE REDUCTASE 1, CHLOROPLASTIC"/>
    <property type="match status" value="1"/>
</dbReference>
<dbReference type="NCBIfam" id="TIGR02055">
    <property type="entry name" value="APS_reductase"/>
    <property type="match status" value="1"/>
</dbReference>
<dbReference type="InterPro" id="IPR002500">
    <property type="entry name" value="PAPS_reduct_dom"/>
</dbReference>
<evidence type="ECO:0000259" key="15">
    <source>
        <dbReference type="Pfam" id="PF01507"/>
    </source>
</evidence>
<dbReference type="CDD" id="cd23945">
    <property type="entry name" value="PAPS_reductase"/>
    <property type="match status" value="1"/>
</dbReference>
<comment type="similarity">
    <text evidence="1 14">Belongs to the PAPS reductase family. CysH subfamily.</text>
</comment>
<feature type="binding site" evidence="14">
    <location>
        <position position="204"/>
    </location>
    <ligand>
        <name>[4Fe-4S] cluster</name>
        <dbReference type="ChEBI" id="CHEBI:49883"/>
    </ligand>
</feature>
<name>A0A1I4VZ54_9FLAO</name>
<reference evidence="17" key="1">
    <citation type="submission" date="2016-10" db="EMBL/GenBank/DDBJ databases">
        <authorList>
            <person name="Varghese N."/>
            <person name="Submissions S."/>
        </authorList>
    </citation>
    <scope>NUCLEOTIDE SEQUENCE [LARGE SCALE GENOMIC DNA]</scope>
    <source>
        <strain evidence="17">XJ109</strain>
    </source>
</reference>
<evidence type="ECO:0000256" key="12">
    <source>
        <dbReference type="ARBA" id="ARBA00032041"/>
    </source>
</evidence>
<evidence type="ECO:0000256" key="1">
    <source>
        <dbReference type="ARBA" id="ARBA00009732"/>
    </source>
</evidence>
<evidence type="ECO:0000256" key="2">
    <source>
        <dbReference type="ARBA" id="ARBA00022490"/>
    </source>
</evidence>
<evidence type="ECO:0000256" key="10">
    <source>
        <dbReference type="ARBA" id="ARBA00029514"/>
    </source>
</evidence>
<evidence type="ECO:0000256" key="4">
    <source>
        <dbReference type="ARBA" id="ARBA00023002"/>
    </source>
</evidence>
<keyword evidence="2 14" id="KW-0963">Cytoplasm</keyword>
<dbReference type="InterPro" id="IPR011798">
    <property type="entry name" value="APS_reductase"/>
</dbReference>
<dbReference type="InterPro" id="IPR014729">
    <property type="entry name" value="Rossmann-like_a/b/a_fold"/>
</dbReference>
<keyword evidence="17" id="KW-1185">Reference proteome</keyword>
<dbReference type="GO" id="GO:0070814">
    <property type="term" value="P:hydrogen sulfide biosynthetic process"/>
    <property type="evidence" value="ECO:0007669"/>
    <property type="project" value="UniProtKB-UniRule"/>
</dbReference>
<dbReference type="NCBIfam" id="TIGR00434">
    <property type="entry name" value="cysH"/>
    <property type="match status" value="1"/>
</dbReference>
<dbReference type="Pfam" id="PF01507">
    <property type="entry name" value="PAPS_reduct"/>
    <property type="match status" value="1"/>
</dbReference>
<comment type="subcellular location">
    <subcellularLocation>
        <location evidence="14">Cytoplasm</location>
    </subcellularLocation>
</comment>
<dbReference type="STRING" id="684065.SAMN05421738_10658"/>
<comment type="pathway">
    <text evidence="8 14">Sulfur metabolism; hydrogen sulfide biosynthesis; sulfite from sulfate.</text>
</comment>
<dbReference type="GO" id="GO:0019344">
    <property type="term" value="P:cysteine biosynthetic process"/>
    <property type="evidence" value="ECO:0007669"/>
    <property type="project" value="InterPro"/>
</dbReference>
<dbReference type="NCBIfam" id="NF002537">
    <property type="entry name" value="PRK02090.1"/>
    <property type="match status" value="1"/>
</dbReference>
<dbReference type="SUPFAM" id="SSF52402">
    <property type="entry name" value="Adenine nucleotide alpha hydrolases-like"/>
    <property type="match status" value="1"/>
</dbReference>
<feature type="binding site" evidence="14">
    <location>
        <position position="201"/>
    </location>
    <ligand>
        <name>[4Fe-4S] cluster</name>
        <dbReference type="ChEBI" id="CHEBI:49883"/>
    </ligand>
</feature>
<dbReference type="AlphaFoldDB" id="A0A1I4VZ54"/>
<sequence length="234" mass="27644">MNQLKQILEQVIQQKTLEEKLKFLNNNTKEKIVFSTSFGFEDQVISHAILNQKLQNIEIFTLDTGRVFQETYTTWNKTELKYQTKIKPYYPPTTELENFIEANGINPFYDSVDLRKQCCYIRKVIPLNRALQTASIWITGLRAEQSNNRHDMHEIEFDEEKQLFKFNPLIDFTTEDCFNYLKENRVPYNPLHDKGFISIGCAPCTRAIADGEDFRAGRWWWEDENKKECGLHAK</sequence>